<protein>
    <submittedName>
        <fullName evidence="4">OprD family outer membrane porin</fullName>
    </submittedName>
</protein>
<evidence type="ECO:0000256" key="2">
    <source>
        <dbReference type="ARBA" id="ARBA00022448"/>
    </source>
</evidence>
<dbReference type="PANTHER" id="PTHR34596">
    <property type="entry name" value="CHITOPORIN"/>
    <property type="match status" value="1"/>
</dbReference>
<sequence>MSRQERRAISRKSTLTLAVVAGTLGLPMTVQEAAAAFIEDSKANLTFKNFYINTDDRERTASGRNTPRQEEWGQGFLFEFKSGFTEGPVGFGLDLIAQHAFRLDGGGRQGKNVEDLERTPGTIFPLESNGKAKTDFGRVNATGKMRFSKTVAELGVLRPRLPVVVSNDGRLLPQMFHGAQITSNEIKDLTLVAGKLEHSTERNSGDSQGLSIVGANNIETGKFSNKFYYGGADYKVTKDLMLQYYFGNLEDFYEQHFVGLVHNLALPVGALKTDLRYWNSDSAGANSRASGRTEGYKSAGYWSAGDRDSGEVDNNAWSALFTYTLGGHELKAGYQKLTGNSDFPYLNQGSPSVPLITDATVEKFARAGEQTWLAGYAYDFARVGIPGLKTSLVYFSGDDVDDERNGDEEWERDFRVDYVLQEGTFKGLGFTYRNAAVRGIRERDDNRMTISYTLPLM</sequence>
<evidence type="ECO:0000313" key="4">
    <source>
        <dbReference type="EMBL" id="MFC0710304.1"/>
    </source>
</evidence>
<comment type="similarity">
    <text evidence="1">Belongs to the outer membrane porin (Opr) (TC 1.B.25) family.</text>
</comment>
<dbReference type="RefSeq" id="WP_376946209.1">
    <property type="nucleotide sequence ID" value="NZ_CP171449.1"/>
</dbReference>
<name>A0ABV6SL82_AZOPA</name>
<dbReference type="InterPro" id="IPR005318">
    <property type="entry name" value="OM_porin_bac"/>
</dbReference>
<dbReference type="PANTHER" id="PTHR34596:SF2">
    <property type="entry name" value="CHITOPORIN"/>
    <property type="match status" value="1"/>
</dbReference>
<dbReference type="Proteomes" id="UP001589891">
    <property type="component" value="Unassembled WGS sequence"/>
</dbReference>
<gene>
    <name evidence="4" type="ORF">ACFFGX_12315</name>
</gene>
<dbReference type="EMBL" id="JBHLSS010000076">
    <property type="protein sequence ID" value="MFC0710304.1"/>
    <property type="molecule type" value="Genomic_DNA"/>
</dbReference>
<keyword evidence="5" id="KW-1185">Reference proteome</keyword>
<dbReference type="InterPro" id="IPR023614">
    <property type="entry name" value="Porin_dom_sf"/>
</dbReference>
<evidence type="ECO:0000256" key="3">
    <source>
        <dbReference type="ARBA" id="ARBA00022729"/>
    </source>
</evidence>
<proteinExistence type="inferred from homology"/>
<reference evidence="4 5" key="1">
    <citation type="submission" date="2024-09" db="EMBL/GenBank/DDBJ databases">
        <authorList>
            <person name="Sun Q."/>
            <person name="Mori K."/>
        </authorList>
    </citation>
    <scope>NUCLEOTIDE SEQUENCE [LARGE SCALE GENOMIC DNA]</scope>
    <source>
        <strain evidence="4 5">NCAIM B.01794</strain>
    </source>
</reference>
<keyword evidence="3" id="KW-0732">Signal</keyword>
<dbReference type="Pfam" id="PF03573">
    <property type="entry name" value="OprD"/>
    <property type="match status" value="1"/>
</dbReference>
<keyword evidence="2" id="KW-0813">Transport</keyword>
<evidence type="ECO:0000256" key="1">
    <source>
        <dbReference type="ARBA" id="ARBA00009075"/>
    </source>
</evidence>
<comment type="caution">
    <text evidence="4">The sequence shown here is derived from an EMBL/GenBank/DDBJ whole genome shotgun (WGS) entry which is preliminary data.</text>
</comment>
<dbReference type="Gene3D" id="2.40.160.10">
    <property type="entry name" value="Porin"/>
    <property type="match status" value="1"/>
</dbReference>
<organism evidence="4 5">
    <name type="scientific">Azorhizophilus paspali</name>
    <name type="common">Azotobacter paspali</name>
    <dbReference type="NCBI Taxonomy" id="69963"/>
    <lineage>
        <taxon>Bacteria</taxon>
        <taxon>Pseudomonadati</taxon>
        <taxon>Pseudomonadota</taxon>
        <taxon>Gammaproteobacteria</taxon>
        <taxon>Pseudomonadales</taxon>
        <taxon>Pseudomonadaceae</taxon>
        <taxon>Azorhizophilus</taxon>
    </lineage>
</organism>
<evidence type="ECO:0000313" key="5">
    <source>
        <dbReference type="Proteomes" id="UP001589891"/>
    </source>
</evidence>
<accession>A0ABV6SL82</accession>